<organism evidence="1 2">
    <name type="scientific">Salix viminalis</name>
    <name type="common">Common osier</name>
    <name type="synonym">Basket willow</name>
    <dbReference type="NCBI Taxonomy" id="40686"/>
    <lineage>
        <taxon>Eukaryota</taxon>
        <taxon>Viridiplantae</taxon>
        <taxon>Streptophyta</taxon>
        <taxon>Embryophyta</taxon>
        <taxon>Tracheophyta</taxon>
        <taxon>Spermatophyta</taxon>
        <taxon>Magnoliopsida</taxon>
        <taxon>eudicotyledons</taxon>
        <taxon>Gunneridae</taxon>
        <taxon>Pentapetalae</taxon>
        <taxon>rosids</taxon>
        <taxon>fabids</taxon>
        <taxon>Malpighiales</taxon>
        <taxon>Salicaceae</taxon>
        <taxon>Saliceae</taxon>
        <taxon>Salix</taxon>
    </lineage>
</organism>
<dbReference type="EMBL" id="JAPFFL010000017">
    <property type="protein sequence ID" value="KAJ6674316.1"/>
    <property type="molecule type" value="Genomic_DNA"/>
</dbReference>
<proteinExistence type="predicted"/>
<evidence type="ECO:0000313" key="1">
    <source>
        <dbReference type="EMBL" id="KAJ6674316.1"/>
    </source>
</evidence>
<accession>A0A9Q0NQY8</accession>
<protein>
    <submittedName>
        <fullName evidence="1">NUCLEOPHOSMIN</fullName>
    </submittedName>
</protein>
<dbReference type="PANTHER" id="PTHR36058:SF1">
    <property type="entry name" value="NUCLEOPHOSMIN"/>
    <property type="match status" value="1"/>
</dbReference>
<keyword evidence="2" id="KW-1185">Reference proteome</keyword>
<gene>
    <name evidence="1" type="ORF">OIU85_013225</name>
</gene>
<sequence length="128" mass="14408">MPGEPFVPKPSKEAEMEKIMRSMEGMPGAPGMKMYSREELMGMNNFGNEDAEDEDDEDEQFPSNMGKVLREKQNTKDEWKQKIFKGIKGTGEALKGHANSVSNQIQKWWKGVRAAPAKKNSKTGKSEL</sequence>
<evidence type="ECO:0000313" key="2">
    <source>
        <dbReference type="Proteomes" id="UP001151529"/>
    </source>
</evidence>
<dbReference type="OrthoDB" id="202851at2759"/>
<name>A0A9Q0NQY8_SALVM</name>
<reference evidence="1 2" key="1">
    <citation type="journal article" date="2023" name="Int. J. Mol. Sci.">
        <title>De Novo Assembly and Annotation of 11 Diverse Shrub Willow (Salix) Genomes Reveals Novel Gene Organization in Sex-Linked Regions.</title>
        <authorList>
            <person name="Hyden B."/>
            <person name="Feng K."/>
            <person name="Yates T.B."/>
            <person name="Jawdy S."/>
            <person name="Cereghino C."/>
            <person name="Smart L.B."/>
            <person name="Muchero W."/>
        </authorList>
    </citation>
    <scope>NUCLEOTIDE SEQUENCE [LARGE SCALE GENOMIC DNA]</scope>
    <source>
        <tissue evidence="1">Shoot tip</tissue>
    </source>
</reference>
<dbReference type="PANTHER" id="PTHR36058">
    <property type="entry name" value="NUCLEOPHOSMIN"/>
    <property type="match status" value="1"/>
</dbReference>
<dbReference type="Proteomes" id="UP001151529">
    <property type="component" value="Chromosome 18"/>
</dbReference>
<dbReference type="AlphaFoldDB" id="A0A9Q0NQY8"/>
<comment type="caution">
    <text evidence="1">The sequence shown here is derived from an EMBL/GenBank/DDBJ whole genome shotgun (WGS) entry which is preliminary data.</text>
</comment>